<evidence type="ECO:0000313" key="5">
    <source>
        <dbReference type="Proteomes" id="UP000001996"/>
    </source>
</evidence>
<keyword evidence="3" id="KW-0963">Cytoplasm</keyword>
<dbReference type="EMBL" id="CH981527">
    <property type="protein sequence ID" value="EDK45476.1"/>
    <property type="molecule type" value="Genomic_DNA"/>
</dbReference>
<dbReference type="VEuPathDB" id="FungiDB:LELG_03655"/>
<dbReference type="GO" id="GO:0016020">
    <property type="term" value="C:membrane"/>
    <property type="evidence" value="ECO:0007669"/>
    <property type="project" value="TreeGrafter"/>
</dbReference>
<dbReference type="InParanoid" id="A5E218"/>
<dbReference type="GO" id="GO:0005829">
    <property type="term" value="C:cytosol"/>
    <property type="evidence" value="ECO:0007669"/>
    <property type="project" value="TreeGrafter"/>
</dbReference>
<comment type="similarity">
    <text evidence="2">Belongs to the Rho GDI family.</text>
</comment>
<reference evidence="4 5" key="1">
    <citation type="journal article" date="2009" name="Nature">
        <title>Evolution of pathogenicity and sexual reproduction in eight Candida genomes.</title>
        <authorList>
            <person name="Butler G."/>
            <person name="Rasmussen M.D."/>
            <person name="Lin M.F."/>
            <person name="Santos M.A."/>
            <person name="Sakthikumar S."/>
            <person name="Munro C.A."/>
            <person name="Rheinbay E."/>
            <person name="Grabherr M."/>
            <person name="Forche A."/>
            <person name="Reedy J.L."/>
            <person name="Agrafioti I."/>
            <person name="Arnaud M.B."/>
            <person name="Bates S."/>
            <person name="Brown A.J."/>
            <person name="Brunke S."/>
            <person name="Costanzo M.C."/>
            <person name="Fitzpatrick D.A."/>
            <person name="de Groot P.W."/>
            <person name="Harris D."/>
            <person name="Hoyer L.L."/>
            <person name="Hube B."/>
            <person name="Klis F.M."/>
            <person name="Kodira C."/>
            <person name="Lennard N."/>
            <person name="Logue M.E."/>
            <person name="Martin R."/>
            <person name="Neiman A.M."/>
            <person name="Nikolaou E."/>
            <person name="Quail M.A."/>
            <person name="Quinn J."/>
            <person name="Santos M.C."/>
            <person name="Schmitzberger F.F."/>
            <person name="Sherlock G."/>
            <person name="Shah P."/>
            <person name="Silverstein K.A."/>
            <person name="Skrzypek M.S."/>
            <person name="Soll D."/>
            <person name="Staggs R."/>
            <person name="Stansfield I."/>
            <person name="Stumpf M.P."/>
            <person name="Sudbery P.E."/>
            <person name="Srikantha T."/>
            <person name="Zeng Q."/>
            <person name="Berman J."/>
            <person name="Berriman M."/>
            <person name="Heitman J."/>
            <person name="Gow N.A."/>
            <person name="Lorenz M.C."/>
            <person name="Birren B.W."/>
            <person name="Kellis M."/>
            <person name="Cuomo C.A."/>
        </authorList>
    </citation>
    <scope>NUCLEOTIDE SEQUENCE [LARGE SCALE GENOMIC DNA]</scope>
    <source>
        <strain evidence="5">ATCC 11503 / BCRC 21390 / CBS 2605 / JCM 1781 / NBRC 1676 / NRRL YB-4239</strain>
    </source>
</reference>
<dbReference type="Pfam" id="PF02115">
    <property type="entry name" value="Rho_GDI"/>
    <property type="match status" value="1"/>
</dbReference>
<keyword evidence="5" id="KW-1185">Reference proteome</keyword>
<name>A5E218_LODEL</name>
<dbReference type="InterPro" id="IPR024792">
    <property type="entry name" value="RhoGDI_dom_sf"/>
</dbReference>
<dbReference type="OrthoDB" id="1683373at2759"/>
<dbReference type="InterPro" id="IPR014756">
    <property type="entry name" value="Ig_E-set"/>
</dbReference>
<dbReference type="SUPFAM" id="SSF81296">
    <property type="entry name" value="E set domains"/>
    <property type="match status" value="1"/>
</dbReference>
<dbReference type="Proteomes" id="UP000001996">
    <property type="component" value="Unassembled WGS sequence"/>
</dbReference>
<dbReference type="GO" id="GO:0007266">
    <property type="term" value="P:Rho protein signal transduction"/>
    <property type="evidence" value="ECO:0007669"/>
    <property type="project" value="InterPro"/>
</dbReference>
<dbReference type="PANTHER" id="PTHR10980">
    <property type="entry name" value="RHO GDP-DISSOCIATION INHIBITOR"/>
    <property type="match status" value="1"/>
</dbReference>
<accession>A5E218</accession>
<dbReference type="InterPro" id="IPR000406">
    <property type="entry name" value="Rho_GDI"/>
</dbReference>
<dbReference type="Gene3D" id="2.70.50.30">
    <property type="entry name" value="Coagulation Factor XIII, subunit A, domain 1"/>
    <property type="match status" value="1"/>
</dbReference>
<evidence type="ECO:0000313" key="4">
    <source>
        <dbReference type="EMBL" id="EDK45476.1"/>
    </source>
</evidence>
<dbReference type="eggNOG" id="KOG3205">
    <property type="taxonomic scope" value="Eukaryota"/>
</dbReference>
<gene>
    <name evidence="4" type="ORF">LELG_03655</name>
</gene>
<dbReference type="STRING" id="379508.A5E218"/>
<evidence type="ECO:0000256" key="2">
    <source>
        <dbReference type="ARBA" id="ARBA00009758"/>
    </source>
</evidence>
<proteinExistence type="inferred from homology"/>
<organism evidence="4 5">
    <name type="scientific">Lodderomyces elongisporus (strain ATCC 11503 / CBS 2605 / JCM 1781 / NBRC 1676 / NRRL YB-4239)</name>
    <name type="common">Yeast</name>
    <name type="synonym">Saccharomyces elongisporus</name>
    <dbReference type="NCBI Taxonomy" id="379508"/>
    <lineage>
        <taxon>Eukaryota</taxon>
        <taxon>Fungi</taxon>
        <taxon>Dikarya</taxon>
        <taxon>Ascomycota</taxon>
        <taxon>Saccharomycotina</taxon>
        <taxon>Pichiomycetes</taxon>
        <taxon>Debaryomycetaceae</taxon>
        <taxon>Candida/Lodderomyces clade</taxon>
        <taxon>Lodderomyces</taxon>
    </lineage>
</organism>
<evidence type="ECO:0000256" key="3">
    <source>
        <dbReference type="ARBA" id="ARBA00022490"/>
    </source>
</evidence>
<comment type="subcellular location">
    <subcellularLocation>
        <location evidence="1">Cytoplasm</location>
    </subcellularLocation>
</comment>
<dbReference type="AlphaFoldDB" id="A5E218"/>
<sequence length="134" mass="15245">MPVESHPDFIPVEFVLNVKGKDPKRIPVEGQDSINVEIPGGSKYTMTLRFKVKNRNLTDLKYKQVVKKGGITIRSREVEIGTYDASETEIYEKTFAEDETPGGWIMRGTYYCTSTYFAGDEQLIVNDWTLQITA</sequence>
<dbReference type="GO" id="GO:0005094">
    <property type="term" value="F:Rho GDP-dissociation inhibitor activity"/>
    <property type="evidence" value="ECO:0007669"/>
    <property type="project" value="InterPro"/>
</dbReference>
<evidence type="ECO:0008006" key="6">
    <source>
        <dbReference type="Google" id="ProtNLM"/>
    </source>
</evidence>
<dbReference type="HOGENOM" id="CLU_1885699_0_0_1"/>
<dbReference type="PANTHER" id="PTHR10980:SF3">
    <property type="entry name" value="LD16419P"/>
    <property type="match status" value="1"/>
</dbReference>
<dbReference type="OMA" id="IANDWTT"/>
<evidence type="ECO:0000256" key="1">
    <source>
        <dbReference type="ARBA" id="ARBA00004496"/>
    </source>
</evidence>
<protein>
    <recommendedName>
        <fullName evidence="6">Rho GDP-dissociation inhibitor</fullName>
    </recommendedName>
</protein>